<comment type="caution">
    <text evidence="1">The sequence shown here is derived from an EMBL/GenBank/DDBJ whole genome shotgun (WGS) entry which is preliminary data.</text>
</comment>
<dbReference type="AlphaFoldDB" id="A0A1V9X943"/>
<protein>
    <submittedName>
        <fullName evidence="1">Uncharacterized protein</fullName>
    </submittedName>
</protein>
<dbReference type="Proteomes" id="UP000192247">
    <property type="component" value="Unassembled WGS sequence"/>
</dbReference>
<proteinExistence type="predicted"/>
<name>A0A1V9X943_9ACAR</name>
<keyword evidence="2" id="KW-1185">Reference proteome</keyword>
<reference evidence="1 2" key="1">
    <citation type="journal article" date="2017" name="Gigascience">
        <title>Draft genome of the honey bee ectoparasitic mite, Tropilaelaps mercedesae, is shaped by the parasitic life history.</title>
        <authorList>
            <person name="Dong X."/>
            <person name="Armstrong S.D."/>
            <person name="Xia D."/>
            <person name="Makepeace B.L."/>
            <person name="Darby A.C."/>
            <person name="Kadowaki T."/>
        </authorList>
    </citation>
    <scope>NUCLEOTIDE SEQUENCE [LARGE SCALE GENOMIC DNA]</scope>
    <source>
        <strain evidence="1">Wuxi-XJTLU</strain>
    </source>
</reference>
<organism evidence="1 2">
    <name type="scientific">Tropilaelaps mercedesae</name>
    <dbReference type="NCBI Taxonomy" id="418985"/>
    <lineage>
        <taxon>Eukaryota</taxon>
        <taxon>Metazoa</taxon>
        <taxon>Ecdysozoa</taxon>
        <taxon>Arthropoda</taxon>
        <taxon>Chelicerata</taxon>
        <taxon>Arachnida</taxon>
        <taxon>Acari</taxon>
        <taxon>Parasitiformes</taxon>
        <taxon>Mesostigmata</taxon>
        <taxon>Gamasina</taxon>
        <taxon>Dermanyssoidea</taxon>
        <taxon>Laelapidae</taxon>
        <taxon>Tropilaelaps</taxon>
    </lineage>
</organism>
<sequence length="75" mass="8597">MSDNECGRGSKLCQYLVFNMNDDCALRLGEVIRIELNATCRLFAGCIELNEFVQCDRHCRLLSVAIWMVQRALVK</sequence>
<evidence type="ECO:0000313" key="1">
    <source>
        <dbReference type="EMBL" id="OQR69852.1"/>
    </source>
</evidence>
<dbReference type="InParanoid" id="A0A1V9X943"/>
<dbReference type="EMBL" id="MNPL01019595">
    <property type="protein sequence ID" value="OQR69852.1"/>
    <property type="molecule type" value="Genomic_DNA"/>
</dbReference>
<evidence type="ECO:0000313" key="2">
    <source>
        <dbReference type="Proteomes" id="UP000192247"/>
    </source>
</evidence>
<accession>A0A1V9X943</accession>
<gene>
    <name evidence="1" type="ORF">BIW11_12014</name>
</gene>